<evidence type="ECO:0000313" key="1">
    <source>
        <dbReference type="EMBL" id="KAF5800833.1"/>
    </source>
</evidence>
<gene>
    <name evidence="1" type="ORF">HanXRQr2_Chr06g0241151</name>
</gene>
<name>A0A9K3IPU1_HELAN</name>
<sequence>MGHFSDTLDGPSIISLSISSNQKQINPSKMQFSSLRFGQFCNFRSKVCFSYMHPKGLKSCHFHPAH</sequence>
<proteinExistence type="predicted"/>
<reference evidence="1" key="2">
    <citation type="submission" date="2020-06" db="EMBL/GenBank/DDBJ databases">
        <title>Helianthus annuus Genome sequencing and assembly Release 2.</title>
        <authorList>
            <person name="Gouzy J."/>
            <person name="Langlade N."/>
            <person name="Munos S."/>
        </authorList>
    </citation>
    <scope>NUCLEOTIDE SEQUENCE</scope>
    <source>
        <tissue evidence="1">Leaves</tissue>
    </source>
</reference>
<dbReference type="AlphaFoldDB" id="A0A9K3IPU1"/>
<organism evidence="1 2">
    <name type="scientific">Helianthus annuus</name>
    <name type="common">Common sunflower</name>
    <dbReference type="NCBI Taxonomy" id="4232"/>
    <lineage>
        <taxon>Eukaryota</taxon>
        <taxon>Viridiplantae</taxon>
        <taxon>Streptophyta</taxon>
        <taxon>Embryophyta</taxon>
        <taxon>Tracheophyta</taxon>
        <taxon>Spermatophyta</taxon>
        <taxon>Magnoliopsida</taxon>
        <taxon>eudicotyledons</taxon>
        <taxon>Gunneridae</taxon>
        <taxon>Pentapetalae</taxon>
        <taxon>asterids</taxon>
        <taxon>campanulids</taxon>
        <taxon>Asterales</taxon>
        <taxon>Asteraceae</taxon>
        <taxon>Asteroideae</taxon>
        <taxon>Heliantheae alliance</taxon>
        <taxon>Heliantheae</taxon>
        <taxon>Helianthus</taxon>
    </lineage>
</organism>
<comment type="caution">
    <text evidence="1">The sequence shown here is derived from an EMBL/GenBank/DDBJ whole genome shotgun (WGS) entry which is preliminary data.</text>
</comment>
<dbReference type="Gramene" id="mRNA:HanXRQr2_Chr06g0241151">
    <property type="protein sequence ID" value="CDS:HanXRQr2_Chr06g0241151.1"/>
    <property type="gene ID" value="HanXRQr2_Chr06g0241151"/>
</dbReference>
<dbReference type="EMBL" id="MNCJ02000321">
    <property type="protein sequence ID" value="KAF5800833.1"/>
    <property type="molecule type" value="Genomic_DNA"/>
</dbReference>
<keyword evidence="2" id="KW-1185">Reference proteome</keyword>
<protein>
    <submittedName>
        <fullName evidence="1">Uncharacterized protein</fullName>
    </submittedName>
</protein>
<reference evidence="1" key="1">
    <citation type="journal article" date="2017" name="Nature">
        <title>The sunflower genome provides insights into oil metabolism, flowering and Asterid evolution.</title>
        <authorList>
            <person name="Badouin H."/>
            <person name="Gouzy J."/>
            <person name="Grassa C.J."/>
            <person name="Murat F."/>
            <person name="Staton S.E."/>
            <person name="Cottret L."/>
            <person name="Lelandais-Briere C."/>
            <person name="Owens G.L."/>
            <person name="Carrere S."/>
            <person name="Mayjonade B."/>
            <person name="Legrand L."/>
            <person name="Gill N."/>
            <person name="Kane N.C."/>
            <person name="Bowers J.E."/>
            <person name="Hubner S."/>
            <person name="Bellec A."/>
            <person name="Berard A."/>
            <person name="Berges H."/>
            <person name="Blanchet N."/>
            <person name="Boniface M.C."/>
            <person name="Brunel D."/>
            <person name="Catrice O."/>
            <person name="Chaidir N."/>
            <person name="Claudel C."/>
            <person name="Donnadieu C."/>
            <person name="Faraut T."/>
            <person name="Fievet G."/>
            <person name="Helmstetter N."/>
            <person name="King M."/>
            <person name="Knapp S.J."/>
            <person name="Lai Z."/>
            <person name="Le Paslier M.C."/>
            <person name="Lippi Y."/>
            <person name="Lorenzon L."/>
            <person name="Mandel J.R."/>
            <person name="Marage G."/>
            <person name="Marchand G."/>
            <person name="Marquand E."/>
            <person name="Bret-Mestries E."/>
            <person name="Morien E."/>
            <person name="Nambeesan S."/>
            <person name="Nguyen T."/>
            <person name="Pegot-Espagnet P."/>
            <person name="Pouilly N."/>
            <person name="Raftis F."/>
            <person name="Sallet E."/>
            <person name="Schiex T."/>
            <person name="Thomas J."/>
            <person name="Vandecasteele C."/>
            <person name="Vares D."/>
            <person name="Vear F."/>
            <person name="Vautrin S."/>
            <person name="Crespi M."/>
            <person name="Mangin B."/>
            <person name="Burke J.M."/>
            <person name="Salse J."/>
            <person name="Munos S."/>
            <person name="Vincourt P."/>
            <person name="Rieseberg L.H."/>
            <person name="Langlade N.B."/>
        </authorList>
    </citation>
    <scope>NUCLEOTIDE SEQUENCE</scope>
    <source>
        <tissue evidence="1">Leaves</tissue>
    </source>
</reference>
<accession>A0A9K3IPU1</accession>
<evidence type="ECO:0000313" key="2">
    <source>
        <dbReference type="Proteomes" id="UP000215914"/>
    </source>
</evidence>
<dbReference type="Proteomes" id="UP000215914">
    <property type="component" value="Unassembled WGS sequence"/>
</dbReference>